<organism evidence="2">
    <name type="scientific">Candidatus Berkiella cookevillensis</name>
    <dbReference type="NCBI Taxonomy" id="437022"/>
    <lineage>
        <taxon>Bacteria</taxon>
        <taxon>Pseudomonadati</taxon>
        <taxon>Pseudomonadota</taxon>
        <taxon>Gammaproteobacteria</taxon>
        <taxon>Candidatus Berkiellales</taxon>
        <taxon>Candidatus Berkiellaceae</taxon>
        <taxon>Candidatus Berkiella</taxon>
    </lineage>
</organism>
<dbReference type="GO" id="GO:0016779">
    <property type="term" value="F:nucleotidyltransferase activity"/>
    <property type="evidence" value="ECO:0007669"/>
    <property type="project" value="UniProtKB-KW"/>
</dbReference>
<dbReference type="Pfam" id="PF00581">
    <property type="entry name" value="Rhodanese"/>
    <property type="match status" value="1"/>
</dbReference>
<dbReference type="InterPro" id="IPR036873">
    <property type="entry name" value="Rhodanese-like_dom_sf"/>
</dbReference>
<dbReference type="PROSITE" id="PS50206">
    <property type="entry name" value="RHODANESE_3"/>
    <property type="match status" value="1"/>
</dbReference>
<evidence type="ECO:0000313" key="4">
    <source>
        <dbReference type="Proteomes" id="UP000051494"/>
    </source>
</evidence>
<proteinExistence type="predicted"/>
<evidence type="ECO:0000313" key="3">
    <source>
        <dbReference type="EMBL" id="MCS5707415.1"/>
    </source>
</evidence>
<dbReference type="RefSeq" id="WP_057625314.1">
    <property type="nucleotide sequence ID" value="NZ_LKHV02000001.1"/>
</dbReference>
<dbReference type="InterPro" id="IPR001763">
    <property type="entry name" value="Rhodanese-like_dom"/>
</dbReference>
<reference evidence="3" key="3">
    <citation type="submission" date="2021-06" db="EMBL/GenBank/DDBJ databases">
        <title>Genomic Description and Analysis of Intracellular Bacteria, Candidatus Berkiella cookevillensis and Candidatus Berkiella aquae.</title>
        <authorList>
            <person name="Kidane D.T."/>
            <person name="Mehari Y.T."/>
            <person name="Rice F.C."/>
            <person name="Arivett B.A."/>
            <person name="Farone A.L."/>
            <person name="Berk S.G."/>
            <person name="Farone M.B."/>
        </authorList>
    </citation>
    <scope>NUCLEOTIDE SEQUENCE</scope>
    <source>
        <strain evidence="3">CC99</strain>
    </source>
</reference>
<dbReference type="EMBL" id="LKHV01000014">
    <property type="protein sequence ID" value="KRG17616.1"/>
    <property type="molecule type" value="Genomic_DNA"/>
</dbReference>
<dbReference type="STRING" id="437022.CC99x_02215"/>
<feature type="domain" description="Rhodanese" evidence="1">
    <location>
        <begin position="16"/>
        <end position="95"/>
    </location>
</feature>
<evidence type="ECO:0000259" key="1">
    <source>
        <dbReference type="PROSITE" id="PS50206"/>
    </source>
</evidence>
<accession>A0A0Q9YA66</accession>
<dbReference type="PANTHER" id="PTHR43031:SF1">
    <property type="entry name" value="PYRIDINE NUCLEOTIDE-DISULPHIDE OXIDOREDUCTASE"/>
    <property type="match status" value="1"/>
</dbReference>
<reference evidence="3" key="2">
    <citation type="journal article" date="2016" name="Genome Announc.">
        <title>Draft Genome Sequences of Two Novel Amoeba-Resistant Intranuclear Bacteria, 'Candidatus Berkiella cookevillensis' and 'Candidatus Berkiella aquae'.</title>
        <authorList>
            <person name="Mehari Y.T."/>
            <person name="Arivett B.A."/>
            <person name="Farone A.L."/>
            <person name="Gunderson J.H."/>
            <person name="Farone M.B."/>
        </authorList>
    </citation>
    <scope>NUCLEOTIDE SEQUENCE</scope>
    <source>
        <strain evidence="3">CC99</strain>
    </source>
</reference>
<comment type="caution">
    <text evidence="2">The sequence shown here is derived from an EMBL/GenBank/DDBJ whole genome shotgun (WGS) entry which is preliminary data.</text>
</comment>
<reference evidence="2" key="1">
    <citation type="submission" date="2015-09" db="EMBL/GenBank/DDBJ databases">
        <title>Draft Genome Sequences of Two Novel Amoeba-resistant Intranuclear Bacteria, Candidatus Berkiella cookevillensis and Candidatus Berkiella aquae.</title>
        <authorList>
            <person name="Mehari Y.T."/>
            <person name="Arivett B.A."/>
            <person name="Farone A.L."/>
            <person name="Gunderson J.H."/>
            <person name="Farone M.B."/>
        </authorList>
    </citation>
    <scope>NUCLEOTIDE SEQUENCE [LARGE SCALE GENOMIC DNA]</scope>
    <source>
        <strain evidence="2">CC99</strain>
    </source>
</reference>
<dbReference type="Proteomes" id="UP000051494">
    <property type="component" value="Unassembled WGS sequence"/>
</dbReference>
<sequence>MENFISVEELKEKLSQHEPLHLLDVRTLEEHQHFNIGGQLIPIQELAFRLNEIPTDKPIIVYCRSGQRSQMAVDMLAQVGIDAQNLLGGMIAWQQML</sequence>
<dbReference type="PANTHER" id="PTHR43031">
    <property type="entry name" value="FAD-DEPENDENT OXIDOREDUCTASE"/>
    <property type="match status" value="1"/>
</dbReference>
<gene>
    <name evidence="2" type="primary">moeZ</name>
    <name evidence="3" type="ORF">CC99x_000710</name>
    <name evidence="2" type="ORF">CC99x_02215</name>
</gene>
<dbReference type="OrthoDB" id="9804286at2"/>
<dbReference type="SMART" id="SM00450">
    <property type="entry name" value="RHOD"/>
    <property type="match status" value="1"/>
</dbReference>
<keyword evidence="4" id="KW-1185">Reference proteome</keyword>
<keyword evidence="2" id="KW-0808">Transferase</keyword>
<dbReference type="Gene3D" id="3.40.250.10">
    <property type="entry name" value="Rhodanese-like domain"/>
    <property type="match status" value="1"/>
</dbReference>
<evidence type="ECO:0000313" key="2">
    <source>
        <dbReference type="EMBL" id="KRG17616.1"/>
    </source>
</evidence>
<dbReference type="EMBL" id="LKHV02000001">
    <property type="protein sequence ID" value="MCS5707415.1"/>
    <property type="molecule type" value="Genomic_DNA"/>
</dbReference>
<dbReference type="InterPro" id="IPR050229">
    <property type="entry name" value="GlpE_sulfurtransferase"/>
</dbReference>
<dbReference type="SUPFAM" id="SSF52821">
    <property type="entry name" value="Rhodanese/Cell cycle control phosphatase"/>
    <property type="match status" value="1"/>
</dbReference>
<name>A0A0Q9YA66_9GAMM</name>
<keyword evidence="2" id="KW-0548">Nucleotidyltransferase</keyword>
<dbReference type="AlphaFoldDB" id="A0A0Q9YA66"/>
<dbReference type="CDD" id="cd00158">
    <property type="entry name" value="RHOD"/>
    <property type="match status" value="1"/>
</dbReference>
<protein>
    <submittedName>
        <fullName evidence="2">Putative adenylyltransferase/sulfurtransferase MoeZ</fullName>
    </submittedName>
    <submittedName>
        <fullName evidence="3">Rhodanese-like domain-containing protein</fullName>
    </submittedName>
</protein>